<evidence type="ECO:0000313" key="1">
    <source>
        <dbReference type="EMBL" id="PTQ87092.1"/>
    </source>
</evidence>
<comment type="caution">
    <text evidence="1">The sequence shown here is derived from an EMBL/GenBank/DDBJ whole genome shotgun (WGS) entry which is preliminary data.</text>
</comment>
<protein>
    <submittedName>
        <fullName evidence="1">Uncharacterized protein</fullName>
    </submittedName>
</protein>
<dbReference type="RefSeq" id="WP_107866931.1">
    <property type="nucleotide sequence ID" value="NZ_QAON01000024.1"/>
</dbReference>
<dbReference type="OrthoDB" id="6683333at2"/>
<sequence>MELTPLAALQHSAEYFDDNASFSVEAQLKQLFMALFEQLLRTKFTRIDHYGYPHLLDEDDFETVQRFVKLDGLSLLNREINNQPYMLEVFRAWRGQHQRRGLGFLAFYLQMLWPNAWTITQWFHSVPNASNYPLNLSVNDGGDKFLTSRVSVSIDPDQLTDQSEVLKMVPTLKRVVPARMVLNVAVGMEVESMGLIFGGAFQPIVCFTIEDSNL</sequence>
<accession>A0A2T5ITA5</accession>
<dbReference type="EMBL" id="QAON01000024">
    <property type="protein sequence ID" value="PTQ87092.1"/>
    <property type="molecule type" value="Genomic_DNA"/>
</dbReference>
<dbReference type="AlphaFoldDB" id="A0A2T5ITA5"/>
<reference evidence="1 2" key="1">
    <citation type="submission" date="2018-04" db="EMBL/GenBank/DDBJ databases">
        <title>Genomic Encyclopedia of Archaeal and Bacterial Type Strains, Phase II (KMG-II): from individual species to whole genera.</title>
        <authorList>
            <person name="Goeker M."/>
        </authorList>
    </citation>
    <scope>NUCLEOTIDE SEQUENCE [LARGE SCALE GENOMIC DNA]</scope>
    <source>
        <strain evidence="1 2">DSM 5822</strain>
    </source>
</reference>
<dbReference type="Proteomes" id="UP000244223">
    <property type="component" value="Unassembled WGS sequence"/>
</dbReference>
<keyword evidence="2" id="KW-1185">Reference proteome</keyword>
<evidence type="ECO:0000313" key="2">
    <source>
        <dbReference type="Proteomes" id="UP000244223"/>
    </source>
</evidence>
<gene>
    <name evidence="1" type="ORF">C8N29_12414</name>
</gene>
<proteinExistence type="predicted"/>
<organism evidence="1 2">
    <name type="scientific">Agitococcus lubricus</name>
    <dbReference type="NCBI Taxonomy" id="1077255"/>
    <lineage>
        <taxon>Bacteria</taxon>
        <taxon>Pseudomonadati</taxon>
        <taxon>Pseudomonadota</taxon>
        <taxon>Gammaproteobacteria</taxon>
        <taxon>Moraxellales</taxon>
        <taxon>Moraxellaceae</taxon>
        <taxon>Agitococcus</taxon>
    </lineage>
</organism>
<name>A0A2T5ITA5_9GAMM</name>